<evidence type="ECO:0000313" key="3">
    <source>
        <dbReference type="Proteomes" id="UP000198797"/>
    </source>
</evidence>
<gene>
    <name evidence="2" type="ORF">GA0070216_101655</name>
</gene>
<name>A0A1C4UPP1_9ACTN</name>
<evidence type="ECO:0000256" key="1">
    <source>
        <dbReference type="SAM" id="MobiDB-lite"/>
    </source>
</evidence>
<proteinExistence type="predicted"/>
<evidence type="ECO:0000313" key="2">
    <source>
        <dbReference type="EMBL" id="SCE73602.1"/>
    </source>
</evidence>
<reference evidence="3" key="1">
    <citation type="submission" date="2016-06" db="EMBL/GenBank/DDBJ databases">
        <authorList>
            <person name="Varghese N."/>
            <person name="Submissions Spin"/>
        </authorList>
    </citation>
    <scope>NUCLEOTIDE SEQUENCE [LARGE SCALE GENOMIC DNA]</scope>
    <source>
        <strain evidence="3">DSM 44100</strain>
    </source>
</reference>
<dbReference type="AlphaFoldDB" id="A0A1C4UPP1"/>
<keyword evidence="3" id="KW-1185">Reference proteome</keyword>
<feature type="compositionally biased region" description="Low complexity" evidence="1">
    <location>
        <begin position="34"/>
        <end position="52"/>
    </location>
</feature>
<sequence length="250" mass="24580">MGLFGRKPKLPPAARPALAAGERVLAWAAVGTPTAAGSAGAPAAAPARASAGGDDEGTATRAGAAAAASSGEDAPDAVGDGASAGVGDGASAGVDGGGSTSAPAGAGGGVLVATNLGLWLPGRGERLGWHDILKAVWSGRELTVTVAETVAERDGYQVVADRPVETYLLLDPGDLPHQVRARVTRSVAYTQQHAVPGGSGRIAARRVAGADGLTWTVRYDPGTPVDADGVRAETDQLVAAARAATAPADL</sequence>
<accession>A0A1C4UPP1</accession>
<feature type="compositionally biased region" description="Low complexity" evidence="1">
    <location>
        <begin position="59"/>
        <end position="81"/>
    </location>
</feature>
<dbReference type="STRING" id="121616.GA0070216_101655"/>
<feature type="region of interest" description="Disordered" evidence="1">
    <location>
        <begin position="34"/>
        <end position="84"/>
    </location>
</feature>
<dbReference type="EMBL" id="FMCU01000001">
    <property type="protein sequence ID" value="SCE73602.1"/>
    <property type="molecule type" value="Genomic_DNA"/>
</dbReference>
<organism evidence="2 3">
    <name type="scientific">Micromonospora matsumotoense</name>
    <dbReference type="NCBI Taxonomy" id="121616"/>
    <lineage>
        <taxon>Bacteria</taxon>
        <taxon>Bacillati</taxon>
        <taxon>Actinomycetota</taxon>
        <taxon>Actinomycetes</taxon>
        <taxon>Micromonosporales</taxon>
        <taxon>Micromonosporaceae</taxon>
        <taxon>Micromonospora</taxon>
    </lineage>
</organism>
<protein>
    <submittedName>
        <fullName evidence="2">Uncharacterized protein</fullName>
    </submittedName>
</protein>
<dbReference type="Proteomes" id="UP000198797">
    <property type="component" value="Unassembled WGS sequence"/>
</dbReference>